<proteinExistence type="predicted"/>
<gene>
    <name evidence="2" type="ORF">GV64_07070</name>
</gene>
<organism evidence="2 3">
    <name type="scientific">Endozoicomonas elysicola</name>
    <dbReference type="NCBI Taxonomy" id="305900"/>
    <lineage>
        <taxon>Bacteria</taxon>
        <taxon>Pseudomonadati</taxon>
        <taxon>Pseudomonadota</taxon>
        <taxon>Gammaproteobacteria</taxon>
        <taxon>Oceanospirillales</taxon>
        <taxon>Endozoicomonadaceae</taxon>
        <taxon>Endozoicomonas</taxon>
    </lineage>
</organism>
<dbReference type="AlphaFoldDB" id="A0A081K8Q6"/>
<dbReference type="Pfam" id="PF13527">
    <property type="entry name" value="Acetyltransf_9"/>
    <property type="match status" value="1"/>
</dbReference>
<dbReference type="STRING" id="305900.GV64_07070"/>
<accession>A0A081K8Q6</accession>
<dbReference type="PROSITE" id="PS51186">
    <property type="entry name" value="GNAT"/>
    <property type="match status" value="1"/>
</dbReference>
<protein>
    <submittedName>
        <fullName evidence="2">Acetyltransferase</fullName>
    </submittedName>
</protein>
<dbReference type="RefSeq" id="WP_020580887.1">
    <property type="nucleotide sequence ID" value="NZ_JOJP01000001.1"/>
</dbReference>
<dbReference type="Gene3D" id="3.40.630.30">
    <property type="match status" value="1"/>
</dbReference>
<dbReference type="InterPro" id="IPR016181">
    <property type="entry name" value="Acyl_CoA_acyltransferase"/>
</dbReference>
<dbReference type="SUPFAM" id="SSF55729">
    <property type="entry name" value="Acyl-CoA N-acyltransferases (Nat)"/>
    <property type="match status" value="1"/>
</dbReference>
<dbReference type="eggNOG" id="COG3153">
    <property type="taxonomic scope" value="Bacteria"/>
</dbReference>
<dbReference type="EMBL" id="JOJP01000001">
    <property type="protein sequence ID" value="KEI70532.1"/>
    <property type="molecule type" value="Genomic_DNA"/>
</dbReference>
<sequence>MEFSVYNPGEIDEIRNLFTRTFTDSENEAEGTMVGNLAYEVMNTTDSNDLFVFVARDHSRHHGEQIAGCIIFSRLTFDSRIDAFLLSPVAVSTDYQGKGTGQALINFGLSTLKDNGTKLVFTYGDPNYYSHTGFGPVSETVIKAPLPLSHPEGWLGQSLVSKEIEPIDGKPRCVQAMNKPEIW</sequence>
<dbReference type="Proteomes" id="UP000027997">
    <property type="component" value="Unassembled WGS sequence"/>
</dbReference>
<dbReference type="GO" id="GO:0016747">
    <property type="term" value="F:acyltransferase activity, transferring groups other than amino-acyl groups"/>
    <property type="evidence" value="ECO:0007669"/>
    <property type="project" value="InterPro"/>
</dbReference>
<keyword evidence="3" id="KW-1185">Reference proteome</keyword>
<evidence type="ECO:0000313" key="2">
    <source>
        <dbReference type="EMBL" id="KEI70532.1"/>
    </source>
</evidence>
<dbReference type="CDD" id="cd04301">
    <property type="entry name" value="NAT_SF"/>
    <property type="match status" value="1"/>
</dbReference>
<keyword evidence="2" id="KW-0808">Transferase</keyword>
<feature type="domain" description="N-acetyltransferase" evidence="1">
    <location>
        <begin position="1"/>
        <end position="160"/>
    </location>
</feature>
<dbReference type="InterPro" id="IPR000182">
    <property type="entry name" value="GNAT_dom"/>
</dbReference>
<evidence type="ECO:0000313" key="3">
    <source>
        <dbReference type="Proteomes" id="UP000027997"/>
    </source>
</evidence>
<name>A0A081K8Q6_9GAMM</name>
<evidence type="ECO:0000259" key="1">
    <source>
        <dbReference type="PROSITE" id="PS51186"/>
    </source>
</evidence>
<reference evidence="2 3" key="1">
    <citation type="submission" date="2014-06" db="EMBL/GenBank/DDBJ databases">
        <title>Whole Genome Sequences of Three Symbiotic Endozoicomonas Bacteria.</title>
        <authorList>
            <person name="Neave M.J."/>
            <person name="Apprill A."/>
            <person name="Voolstra C.R."/>
        </authorList>
    </citation>
    <scope>NUCLEOTIDE SEQUENCE [LARGE SCALE GENOMIC DNA]</scope>
    <source>
        <strain evidence="2 3">DSM 22380</strain>
    </source>
</reference>
<comment type="caution">
    <text evidence="2">The sequence shown here is derived from an EMBL/GenBank/DDBJ whole genome shotgun (WGS) entry which is preliminary data.</text>
</comment>